<proteinExistence type="predicted"/>
<dbReference type="EMBL" id="AMQN01008155">
    <property type="status" value="NOT_ANNOTATED_CDS"/>
    <property type="molecule type" value="Genomic_DNA"/>
</dbReference>
<keyword evidence="3" id="KW-1133">Transmembrane helix</keyword>
<keyword evidence="3" id="KW-0812">Transmembrane</keyword>
<accession>R7UEA2</accession>
<dbReference type="AlphaFoldDB" id="R7UEA2"/>
<protein>
    <submittedName>
        <fullName evidence="4 5">Uncharacterized protein</fullName>
    </submittedName>
</protein>
<reference evidence="5" key="3">
    <citation type="submission" date="2015-06" db="UniProtKB">
        <authorList>
            <consortium name="EnsemblMetazoa"/>
        </authorList>
    </citation>
    <scope>IDENTIFICATION</scope>
</reference>
<evidence type="ECO:0000313" key="4">
    <source>
        <dbReference type="EMBL" id="ELU04411.1"/>
    </source>
</evidence>
<dbReference type="HOGENOM" id="CLU_842636_0_0_1"/>
<dbReference type="Proteomes" id="UP000014760">
    <property type="component" value="Unassembled WGS sequence"/>
</dbReference>
<name>R7UEA2_CAPTE</name>
<feature type="region of interest" description="Disordered" evidence="2">
    <location>
        <begin position="60"/>
        <end position="85"/>
    </location>
</feature>
<evidence type="ECO:0000313" key="6">
    <source>
        <dbReference type="Proteomes" id="UP000014760"/>
    </source>
</evidence>
<keyword evidence="3" id="KW-0472">Membrane</keyword>
<reference evidence="4 6" key="2">
    <citation type="journal article" date="2013" name="Nature">
        <title>Insights into bilaterian evolution from three spiralian genomes.</title>
        <authorList>
            <person name="Simakov O."/>
            <person name="Marletaz F."/>
            <person name="Cho S.J."/>
            <person name="Edsinger-Gonzales E."/>
            <person name="Havlak P."/>
            <person name="Hellsten U."/>
            <person name="Kuo D.H."/>
            <person name="Larsson T."/>
            <person name="Lv J."/>
            <person name="Arendt D."/>
            <person name="Savage R."/>
            <person name="Osoegawa K."/>
            <person name="de Jong P."/>
            <person name="Grimwood J."/>
            <person name="Chapman J.A."/>
            <person name="Shapiro H."/>
            <person name="Aerts A."/>
            <person name="Otillar R.P."/>
            <person name="Terry A.Y."/>
            <person name="Boore J.L."/>
            <person name="Grigoriev I.V."/>
            <person name="Lindberg D.R."/>
            <person name="Seaver E.C."/>
            <person name="Weisblat D.A."/>
            <person name="Putnam N.H."/>
            <person name="Rokhsar D.S."/>
        </authorList>
    </citation>
    <scope>NUCLEOTIDE SEQUENCE</scope>
    <source>
        <strain evidence="4 6">I ESC-2004</strain>
    </source>
</reference>
<feature type="transmembrane region" description="Helical" evidence="3">
    <location>
        <begin position="288"/>
        <end position="306"/>
    </location>
</feature>
<gene>
    <name evidence="4" type="ORF">CAPTEDRAFT_197095</name>
</gene>
<dbReference type="EMBL" id="KB302324">
    <property type="protein sequence ID" value="ELU04411.1"/>
    <property type="molecule type" value="Genomic_DNA"/>
</dbReference>
<organism evidence="4">
    <name type="scientific">Capitella teleta</name>
    <name type="common">Polychaete worm</name>
    <dbReference type="NCBI Taxonomy" id="283909"/>
    <lineage>
        <taxon>Eukaryota</taxon>
        <taxon>Metazoa</taxon>
        <taxon>Spiralia</taxon>
        <taxon>Lophotrochozoa</taxon>
        <taxon>Annelida</taxon>
        <taxon>Polychaeta</taxon>
        <taxon>Sedentaria</taxon>
        <taxon>Scolecida</taxon>
        <taxon>Capitellidae</taxon>
        <taxon>Capitella</taxon>
    </lineage>
</organism>
<dbReference type="EnsemblMetazoa" id="CapteT197095">
    <property type="protein sequence ID" value="CapteP197095"/>
    <property type="gene ID" value="CapteG197095"/>
</dbReference>
<reference evidence="6" key="1">
    <citation type="submission" date="2012-12" db="EMBL/GenBank/DDBJ databases">
        <authorList>
            <person name="Hellsten U."/>
            <person name="Grimwood J."/>
            <person name="Chapman J.A."/>
            <person name="Shapiro H."/>
            <person name="Aerts A."/>
            <person name="Otillar R.P."/>
            <person name="Terry A.Y."/>
            <person name="Boore J.L."/>
            <person name="Simakov O."/>
            <person name="Marletaz F."/>
            <person name="Cho S.-J."/>
            <person name="Edsinger-Gonzales E."/>
            <person name="Havlak P."/>
            <person name="Kuo D.-H."/>
            <person name="Larsson T."/>
            <person name="Lv J."/>
            <person name="Arendt D."/>
            <person name="Savage R."/>
            <person name="Osoegawa K."/>
            <person name="de Jong P."/>
            <person name="Lindberg D.R."/>
            <person name="Seaver E.C."/>
            <person name="Weisblat D.A."/>
            <person name="Putnam N.H."/>
            <person name="Grigoriev I.V."/>
            <person name="Rokhsar D.S."/>
        </authorList>
    </citation>
    <scope>NUCLEOTIDE SEQUENCE</scope>
    <source>
        <strain evidence="6">I ESC-2004</strain>
    </source>
</reference>
<keyword evidence="6" id="KW-1185">Reference proteome</keyword>
<evidence type="ECO:0000313" key="5">
    <source>
        <dbReference type="EnsemblMetazoa" id="CapteP197095"/>
    </source>
</evidence>
<evidence type="ECO:0000256" key="2">
    <source>
        <dbReference type="SAM" id="MobiDB-lite"/>
    </source>
</evidence>
<keyword evidence="1" id="KW-0175">Coiled coil</keyword>
<evidence type="ECO:0000256" key="3">
    <source>
        <dbReference type="SAM" id="Phobius"/>
    </source>
</evidence>
<evidence type="ECO:0000256" key="1">
    <source>
        <dbReference type="SAM" id="Coils"/>
    </source>
</evidence>
<feature type="coiled-coil region" evidence="1">
    <location>
        <begin position="199"/>
        <end position="233"/>
    </location>
</feature>
<sequence>MRLDTKEIGERLELCENWVGILNQMNNIEVLSPEEFQQKNEDDGVQVEVEEETEVVDVQEEQEEKLKASTRMVDTEPGDKNPPQFWHVMPWSPKEVPDTDNMSAIDVRKTYAHLKEDYERIWSSAEESELSFIQCMQQRQDAVIMKYFTAKDLYQARAKIDEVSAENVDFEKKCASEGEISFEDYDFLRKEQHTCLDALKDLKRRAALDNQELIHLRETESKQEEGLEELEKQVDYFKQMSQHSDFIAKGAQLIVSEMEEKEIDQEKLLKEQAETIQKAHAGAAKYRLYFGFALITLMIICTINAYNCFSSKIVEILNPPKETTKKLKRK</sequence>